<dbReference type="EMBL" id="FO082271">
    <property type="protein sequence ID" value="CCO17691.1"/>
    <property type="molecule type" value="Genomic_DNA"/>
</dbReference>
<dbReference type="SUPFAM" id="SSF56349">
    <property type="entry name" value="DNA breaking-rejoining enzymes"/>
    <property type="match status" value="1"/>
</dbReference>
<dbReference type="InterPro" id="IPR013762">
    <property type="entry name" value="Integrase-like_cat_sf"/>
</dbReference>
<reference evidence="3 4" key="1">
    <citation type="submission" date="2011-10" db="EMBL/GenBank/DDBJ databases">
        <authorList>
            <person name="Genoscope - CEA"/>
        </authorList>
    </citation>
    <scope>NUCLEOTIDE SEQUENCE [LARGE SCALE GENOMIC DNA]</scope>
    <source>
        <strain evidence="3 4">RCC 1105</strain>
    </source>
</reference>
<dbReference type="AlphaFoldDB" id="K8EI41"/>
<accession>K8EI41</accession>
<evidence type="ECO:0000313" key="3">
    <source>
        <dbReference type="EMBL" id="CCO17691.1"/>
    </source>
</evidence>
<dbReference type="GeneID" id="19014465"/>
<keyword evidence="1" id="KW-0233">DNA recombination</keyword>
<dbReference type="OrthoDB" id="71417at2759"/>
<protein>
    <submittedName>
        <fullName evidence="3">Uncharacterized protein</fullName>
    </submittedName>
</protein>
<dbReference type="GO" id="GO:0006310">
    <property type="term" value="P:DNA recombination"/>
    <property type="evidence" value="ECO:0007669"/>
    <property type="project" value="UniProtKB-KW"/>
</dbReference>
<feature type="compositionally biased region" description="Basic and acidic residues" evidence="2">
    <location>
        <begin position="203"/>
        <end position="227"/>
    </location>
</feature>
<feature type="region of interest" description="Disordered" evidence="2">
    <location>
        <begin position="20"/>
        <end position="53"/>
    </location>
</feature>
<proteinExistence type="predicted"/>
<feature type="region of interest" description="Disordered" evidence="2">
    <location>
        <begin position="203"/>
        <end position="243"/>
    </location>
</feature>
<evidence type="ECO:0000256" key="2">
    <source>
        <dbReference type="SAM" id="MobiDB-lite"/>
    </source>
</evidence>
<dbReference type="InterPro" id="IPR011010">
    <property type="entry name" value="DNA_brk_join_enz"/>
</dbReference>
<dbReference type="STRING" id="41875.K8EI41"/>
<gene>
    <name evidence="3" type="ORF">Bathy08g04860</name>
</gene>
<dbReference type="GO" id="GO:0015074">
    <property type="term" value="P:DNA integration"/>
    <property type="evidence" value="ECO:0007669"/>
    <property type="project" value="InterPro"/>
</dbReference>
<dbReference type="Proteomes" id="UP000198341">
    <property type="component" value="Chromosome 8"/>
</dbReference>
<keyword evidence="4" id="KW-1185">Reference proteome</keyword>
<dbReference type="Gene3D" id="1.10.443.10">
    <property type="entry name" value="Intergrase catalytic core"/>
    <property type="match status" value="1"/>
</dbReference>
<dbReference type="GO" id="GO:0003677">
    <property type="term" value="F:DNA binding"/>
    <property type="evidence" value="ECO:0007669"/>
    <property type="project" value="InterPro"/>
</dbReference>
<evidence type="ECO:0000313" key="4">
    <source>
        <dbReference type="Proteomes" id="UP000198341"/>
    </source>
</evidence>
<sequence length="661" mass="74949">MTCTSLRTSLRAMMMTTLHSKSSSLRISGKEEAKEKSASGRRGRRTKCIAGARRQGKEREEVVEEEEDNEGDDILLSTLQKCFVDINRPPKEAEKVVEILRENWFDDIDALISLEDGTVLVKPEEWIAMRLPMKLYNAVLARSMNSTEAVHDDYNEEEEEEEKDIDVVSYKKFKHIEGWIGGDIPLDARVPLQSRLYFEEHNTVSDDSKDSHRKLSTEYRTNRRPDDVPLSEQRVTSRRRLPDYAISEKSLPKTLEKELDKFVRDLTTRRVGQEGVPVRAQTVKNHRDVARAFCGYLVNVKGLNENAENYSLKDAFPSSDSEGAQYAIEYMQWMVETRGILSSTEDAYVRSLIAIAKWLYPPLMKLSSASASSLSSGSGKKKNSSAASSSSLLSSAGEEVNTDVVKELMRLQRGARARARVAPRAADEAKKWLDWPKYLILVECLKLECAGFDKRGKPRNKADIARSIQLYLMFAVLACIPDRQRTLRELEFNRTLFYDSATKTWFIKHNAADYKTGNVYGTRPNLVLDSRVYPALELWLNEYRAAFNPRHNLVFTRPNGEPYTASELSRAFSRCALRVTGQKVNPHLVRDMIITHVRGQGVASDNELEALAMYMGHSSAMQKGTYDRRTTSQKVAPAVNLMSLVNNNKKKKKSNDGTKDA</sequence>
<dbReference type="KEGG" id="bpg:Bathy08g04860"/>
<organism evidence="3 4">
    <name type="scientific">Bathycoccus prasinos</name>
    <dbReference type="NCBI Taxonomy" id="41875"/>
    <lineage>
        <taxon>Eukaryota</taxon>
        <taxon>Viridiplantae</taxon>
        <taxon>Chlorophyta</taxon>
        <taxon>Mamiellophyceae</taxon>
        <taxon>Mamiellales</taxon>
        <taxon>Bathycoccaceae</taxon>
        <taxon>Bathycoccus</taxon>
    </lineage>
</organism>
<name>K8EI41_9CHLO</name>
<evidence type="ECO:0000256" key="1">
    <source>
        <dbReference type="ARBA" id="ARBA00023172"/>
    </source>
</evidence>
<dbReference type="RefSeq" id="XP_007511570.1">
    <property type="nucleotide sequence ID" value="XM_007511508.1"/>
</dbReference>
<feature type="compositionally biased region" description="Basic and acidic residues" evidence="2">
    <location>
        <begin position="28"/>
        <end position="38"/>
    </location>
</feature>